<dbReference type="InterPro" id="IPR052552">
    <property type="entry name" value="YeaO-like"/>
</dbReference>
<dbReference type="AlphaFoldDB" id="A0A921FW93"/>
<reference evidence="2" key="1">
    <citation type="journal article" date="2021" name="PeerJ">
        <title>Extensive microbial diversity within the chicken gut microbiome revealed by metagenomics and culture.</title>
        <authorList>
            <person name="Gilroy R."/>
            <person name="Ravi A."/>
            <person name="Getino M."/>
            <person name="Pursley I."/>
            <person name="Horton D.L."/>
            <person name="Alikhan N.F."/>
            <person name="Baker D."/>
            <person name="Gharbi K."/>
            <person name="Hall N."/>
            <person name="Watson M."/>
            <person name="Adriaenssens E.M."/>
            <person name="Foster-Nyarko E."/>
            <person name="Jarju S."/>
            <person name="Secka A."/>
            <person name="Antonio M."/>
            <person name="Oren A."/>
            <person name="Chaudhuri R.R."/>
            <person name="La Ragione R."/>
            <person name="Hildebrand F."/>
            <person name="Pallen M.J."/>
        </authorList>
    </citation>
    <scope>NUCLEOTIDE SEQUENCE</scope>
    <source>
        <strain evidence="2">578</strain>
    </source>
</reference>
<dbReference type="PANTHER" id="PTHR36849">
    <property type="entry name" value="CYTOPLASMIC PROTEIN-RELATED"/>
    <property type="match status" value="1"/>
</dbReference>
<sequence length="156" mass="17779">MATLRLERIYDKPVNTNGFRILVDHGWVRGLSKADAQLDLWAKYAAPSTELRKWFNHIPERFPEFVERYTHELTGGGEDAQGSQQADNLKPQKAKKPSQAEAYQELKRVTAKQLESGNDVIVLYSARDREHNQAVVLFHLLEHDLGVQGVVRQASE</sequence>
<gene>
    <name evidence="2" type="ORF">K8U78_06070</name>
</gene>
<dbReference type="Pfam" id="PF22752">
    <property type="entry name" value="DUF488-N3i"/>
    <property type="match status" value="1"/>
</dbReference>
<accession>A0A921FW93</accession>
<evidence type="ECO:0000256" key="1">
    <source>
        <dbReference type="SAM" id="MobiDB-lite"/>
    </source>
</evidence>
<comment type="caution">
    <text evidence="2">The sequence shown here is derived from an EMBL/GenBank/DDBJ whole genome shotgun (WGS) entry which is preliminary data.</text>
</comment>
<evidence type="ECO:0000313" key="3">
    <source>
        <dbReference type="Proteomes" id="UP000715651"/>
    </source>
</evidence>
<dbReference type="EMBL" id="DYWK01000009">
    <property type="protein sequence ID" value="HJF18687.1"/>
    <property type="molecule type" value="Genomic_DNA"/>
</dbReference>
<proteinExistence type="predicted"/>
<feature type="region of interest" description="Disordered" evidence="1">
    <location>
        <begin position="73"/>
        <end position="102"/>
    </location>
</feature>
<organism evidence="2 3">
    <name type="scientific">Aeriscardovia aeriphila</name>
    <dbReference type="NCBI Taxonomy" id="218139"/>
    <lineage>
        <taxon>Bacteria</taxon>
        <taxon>Bacillati</taxon>
        <taxon>Actinomycetota</taxon>
        <taxon>Actinomycetes</taxon>
        <taxon>Bifidobacteriales</taxon>
        <taxon>Bifidobacteriaceae</taxon>
        <taxon>Aeriscardovia</taxon>
    </lineage>
</organism>
<dbReference type="Proteomes" id="UP000715651">
    <property type="component" value="Unassembled WGS sequence"/>
</dbReference>
<reference evidence="2" key="2">
    <citation type="submission" date="2021-09" db="EMBL/GenBank/DDBJ databases">
        <authorList>
            <person name="Gilroy R."/>
        </authorList>
    </citation>
    <scope>NUCLEOTIDE SEQUENCE</scope>
    <source>
        <strain evidence="2">578</strain>
    </source>
</reference>
<dbReference type="PANTHER" id="PTHR36849:SF1">
    <property type="entry name" value="CYTOPLASMIC PROTEIN"/>
    <property type="match status" value="1"/>
</dbReference>
<evidence type="ECO:0000313" key="2">
    <source>
        <dbReference type="EMBL" id="HJF18687.1"/>
    </source>
</evidence>
<protein>
    <submittedName>
        <fullName evidence="2">DUF488 family protein</fullName>
    </submittedName>
</protein>
<name>A0A921FW93_9BIFI</name>